<dbReference type="InterPro" id="IPR000055">
    <property type="entry name" value="Restrct_endonuc_typeI_TRD"/>
</dbReference>
<organism evidence="5 6">
    <name type="scientific">Micromonospora sonchi</name>
    <dbReference type="NCBI Taxonomy" id="1763543"/>
    <lineage>
        <taxon>Bacteria</taxon>
        <taxon>Bacillati</taxon>
        <taxon>Actinomycetota</taxon>
        <taxon>Actinomycetes</taxon>
        <taxon>Micromonosporales</taxon>
        <taxon>Micromonosporaceae</taxon>
        <taxon>Micromonospora</taxon>
    </lineage>
</organism>
<evidence type="ECO:0000259" key="4">
    <source>
        <dbReference type="Pfam" id="PF01420"/>
    </source>
</evidence>
<dbReference type="Gene3D" id="3.90.220.20">
    <property type="entry name" value="DNA methylase specificity domains"/>
    <property type="match status" value="1"/>
</dbReference>
<reference evidence="5" key="1">
    <citation type="journal article" date="2014" name="Int. J. Syst. Evol. Microbiol.">
        <title>Complete genome sequence of Corynebacterium casei LMG S-19264T (=DSM 44701T), isolated from a smear-ripened cheese.</title>
        <authorList>
            <consortium name="US DOE Joint Genome Institute (JGI-PGF)"/>
            <person name="Walter F."/>
            <person name="Albersmeier A."/>
            <person name="Kalinowski J."/>
            <person name="Ruckert C."/>
        </authorList>
    </citation>
    <scope>NUCLEOTIDE SEQUENCE</scope>
    <source>
        <strain evidence="5">CGMCC 4.7312</strain>
    </source>
</reference>
<dbReference type="Pfam" id="PF01420">
    <property type="entry name" value="Methylase_S"/>
    <property type="match status" value="1"/>
</dbReference>
<comment type="caution">
    <text evidence="5">The sequence shown here is derived from an EMBL/GenBank/DDBJ whole genome shotgun (WGS) entry which is preliminary data.</text>
</comment>
<evidence type="ECO:0000256" key="2">
    <source>
        <dbReference type="ARBA" id="ARBA00022747"/>
    </source>
</evidence>
<dbReference type="GO" id="GO:0009307">
    <property type="term" value="P:DNA restriction-modification system"/>
    <property type="evidence" value="ECO:0007669"/>
    <property type="project" value="UniProtKB-KW"/>
</dbReference>
<dbReference type="PANTHER" id="PTHR30408">
    <property type="entry name" value="TYPE-1 RESTRICTION ENZYME ECOKI SPECIFICITY PROTEIN"/>
    <property type="match status" value="1"/>
</dbReference>
<protein>
    <recommendedName>
        <fullName evidence="4">Type I restriction modification DNA specificity domain-containing protein</fullName>
    </recommendedName>
</protein>
<evidence type="ECO:0000256" key="3">
    <source>
        <dbReference type="ARBA" id="ARBA00023125"/>
    </source>
</evidence>
<dbReference type="PANTHER" id="PTHR30408:SF12">
    <property type="entry name" value="TYPE I RESTRICTION ENZYME MJAVIII SPECIFICITY SUBUNIT"/>
    <property type="match status" value="1"/>
</dbReference>
<feature type="domain" description="Type I restriction modification DNA specificity" evidence="4">
    <location>
        <begin position="67"/>
        <end position="208"/>
    </location>
</feature>
<dbReference type="CDD" id="cd17256">
    <property type="entry name" value="RMtype1_S_EcoJA65PI-TRD1-CR1_like"/>
    <property type="match status" value="1"/>
</dbReference>
<evidence type="ECO:0000313" key="5">
    <source>
        <dbReference type="EMBL" id="GGM29698.1"/>
    </source>
</evidence>
<dbReference type="Proteomes" id="UP000608890">
    <property type="component" value="Unassembled WGS sequence"/>
</dbReference>
<dbReference type="EMBL" id="BMNB01000004">
    <property type="protein sequence ID" value="GGM29698.1"/>
    <property type="molecule type" value="Genomic_DNA"/>
</dbReference>
<evidence type="ECO:0000256" key="1">
    <source>
        <dbReference type="ARBA" id="ARBA00010923"/>
    </source>
</evidence>
<sequence>MEVLDRADELRAKRREALAHLDALTQSIFLEMFGVPRINAKGWPSFPLSSLVSPGDRINYGVVQPGNNEDGGVPLVRVGDLTDGRVNRSSLKHISPAIEAQYSRSRLRGNEILVSCVGSIGVVALVEPDDVGSNIARAVARVPLKDQKMRPYVAAYLQTRTVQDYFTNELRTVSQPTLNIKQISETQILLPPPELRHEFAERVKSAERMKTAHRTSLVELDALFASLQDRAFRGLL</sequence>
<keyword evidence="2" id="KW-0680">Restriction system</keyword>
<dbReference type="InterPro" id="IPR052021">
    <property type="entry name" value="Type-I_RS_S_subunit"/>
</dbReference>
<dbReference type="AlphaFoldDB" id="A0A917WUG6"/>
<name>A0A917WUG6_9ACTN</name>
<gene>
    <name evidence="5" type="ORF">GCM10011608_12960</name>
</gene>
<evidence type="ECO:0000313" key="6">
    <source>
        <dbReference type="Proteomes" id="UP000608890"/>
    </source>
</evidence>
<keyword evidence="3" id="KW-0238">DNA-binding</keyword>
<reference evidence="5" key="2">
    <citation type="submission" date="2020-09" db="EMBL/GenBank/DDBJ databases">
        <authorList>
            <person name="Sun Q."/>
            <person name="Zhou Y."/>
        </authorList>
    </citation>
    <scope>NUCLEOTIDE SEQUENCE</scope>
    <source>
        <strain evidence="5">CGMCC 4.7312</strain>
    </source>
</reference>
<accession>A0A917WUG6</accession>
<proteinExistence type="inferred from homology"/>
<keyword evidence="6" id="KW-1185">Reference proteome</keyword>
<dbReference type="SUPFAM" id="SSF116734">
    <property type="entry name" value="DNA methylase specificity domain"/>
    <property type="match status" value="1"/>
</dbReference>
<dbReference type="InterPro" id="IPR044946">
    <property type="entry name" value="Restrct_endonuc_typeI_TRD_sf"/>
</dbReference>
<comment type="similarity">
    <text evidence="1">Belongs to the type-I restriction system S methylase family.</text>
</comment>
<dbReference type="GO" id="GO:0003677">
    <property type="term" value="F:DNA binding"/>
    <property type="evidence" value="ECO:0007669"/>
    <property type="project" value="UniProtKB-KW"/>
</dbReference>